<organism evidence="1 2">
    <name type="scientific">Penelope pileata</name>
    <dbReference type="NCBI Taxonomy" id="1118817"/>
    <lineage>
        <taxon>Eukaryota</taxon>
        <taxon>Metazoa</taxon>
        <taxon>Chordata</taxon>
        <taxon>Craniata</taxon>
        <taxon>Vertebrata</taxon>
        <taxon>Euteleostomi</taxon>
        <taxon>Archelosauria</taxon>
        <taxon>Archosauria</taxon>
        <taxon>Dinosauria</taxon>
        <taxon>Saurischia</taxon>
        <taxon>Theropoda</taxon>
        <taxon>Coelurosauria</taxon>
        <taxon>Aves</taxon>
        <taxon>Neognathae</taxon>
        <taxon>Galloanserae</taxon>
        <taxon>Galliformes</taxon>
        <taxon>Cracidae</taxon>
        <taxon>Penelope</taxon>
    </lineage>
</organism>
<proteinExistence type="predicted"/>
<name>A0A851NT36_9GALL</name>
<gene>
    <name evidence="1" type="primary">Btn1a1_0</name>
    <name evidence="1" type="ORF">PENPIL_R15804</name>
</gene>
<evidence type="ECO:0000313" key="2">
    <source>
        <dbReference type="Proteomes" id="UP000613066"/>
    </source>
</evidence>
<dbReference type="AlphaFoldDB" id="A0A851NT36"/>
<comment type="caution">
    <text evidence="1">The sequence shown here is derived from an EMBL/GenBank/DDBJ whole genome shotgun (WGS) entry which is preliminary data.</text>
</comment>
<reference evidence="1" key="1">
    <citation type="submission" date="2019-09" db="EMBL/GenBank/DDBJ databases">
        <title>Bird 10,000 Genomes (B10K) Project - Family phase.</title>
        <authorList>
            <person name="Zhang G."/>
        </authorList>
    </citation>
    <scope>NUCLEOTIDE SEQUENCE</scope>
    <source>
        <strain evidence="1">B10K-DU-001-08</strain>
        <tissue evidence="1">Muscle</tissue>
    </source>
</reference>
<keyword evidence="2" id="KW-1185">Reference proteome</keyword>
<evidence type="ECO:0000313" key="1">
    <source>
        <dbReference type="EMBL" id="NXC41715.1"/>
    </source>
</evidence>
<dbReference type="OrthoDB" id="6270329at2759"/>
<dbReference type="Proteomes" id="UP000613066">
    <property type="component" value="Unassembled WGS sequence"/>
</dbReference>
<accession>A0A851NT36</accession>
<dbReference type="InterPro" id="IPR013320">
    <property type="entry name" value="ConA-like_dom_sf"/>
</dbReference>
<dbReference type="Gene3D" id="2.60.120.920">
    <property type="match status" value="1"/>
</dbReference>
<dbReference type="InterPro" id="IPR043136">
    <property type="entry name" value="B30.2/SPRY_sf"/>
</dbReference>
<dbReference type="EMBL" id="WBMW01001917">
    <property type="protein sequence ID" value="NXC41715.1"/>
    <property type="molecule type" value="Genomic_DNA"/>
</dbReference>
<feature type="non-terminal residue" evidence="1">
    <location>
        <position position="73"/>
    </location>
</feature>
<feature type="non-terminal residue" evidence="1">
    <location>
        <position position="1"/>
    </location>
</feature>
<sequence>AVGLTRTFLQRKGRLPLSPQEGLWAVGKLEDSFQALTFPQCTPAPLSCIPRRIRVSLDYERAFSNADAEVPIF</sequence>
<dbReference type="SUPFAM" id="SSF49899">
    <property type="entry name" value="Concanavalin A-like lectins/glucanases"/>
    <property type="match status" value="1"/>
</dbReference>
<protein>
    <submittedName>
        <fullName evidence="1">BT1A1 protein</fullName>
    </submittedName>
</protein>